<dbReference type="CDD" id="cd00130">
    <property type="entry name" value="PAS"/>
    <property type="match status" value="1"/>
</dbReference>
<evidence type="ECO:0000256" key="7">
    <source>
        <dbReference type="ARBA" id="ARBA00023012"/>
    </source>
</evidence>
<dbReference type="SMART" id="SM00091">
    <property type="entry name" value="PAS"/>
    <property type="match status" value="2"/>
</dbReference>
<keyword evidence="7" id="KW-0902">Two-component regulatory system</keyword>
<dbReference type="Pfam" id="PF02518">
    <property type="entry name" value="HATPase_c"/>
    <property type="match status" value="1"/>
</dbReference>
<dbReference type="EMBL" id="JAVDYB010000001">
    <property type="protein sequence ID" value="MDR7277138.1"/>
    <property type="molecule type" value="Genomic_DNA"/>
</dbReference>
<dbReference type="InterPro" id="IPR013656">
    <property type="entry name" value="PAS_4"/>
</dbReference>
<dbReference type="GO" id="GO:0000155">
    <property type="term" value="F:phosphorelay sensor kinase activity"/>
    <property type="evidence" value="ECO:0007669"/>
    <property type="project" value="InterPro"/>
</dbReference>
<dbReference type="SUPFAM" id="SSF55785">
    <property type="entry name" value="PYP-like sensor domain (PAS domain)"/>
    <property type="match status" value="2"/>
</dbReference>
<dbReference type="FunFam" id="3.30.565.10:FF:000006">
    <property type="entry name" value="Sensor histidine kinase WalK"/>
    <property type="match status" value="1"/>
</dbReference>
<dbReference type="PRINTS" id="PR00344">
    <property type="entry name" value="BCTRLSENSOR"/>
</dbReference>
<evidence type="ECO:0000256" key="2">
    <source>
        <dbReference type="ARBA" id="ARBA00004236"/>
    </source>
</evidence>
<dbReference type="Gene3D" id="3.30.450.20">
    <property type="entry name" value="PAS domain"/>
    <property type="match status" value="2"/>
</dbReference>
<sequence>MLTFDERLIGDPRRLAAVDRARRAFPALPMPLDGIAGLAARLLDAPMGVVALVAETDEYLAGIHGLPAALTVERRTPIACSVSTFVVSADHPVRCDDAHAAVDGPLRDHPLVMDHGIRAFVGVPLRDGADQPVGALTVLDVAAREWSGRQLDALVEIAHLLHPVAAAGESRSAVPASLDSGALLDGVQEAFLAIDADGVVAGWNPAAQALLGYTAQEVCGRHLDETLRPDQLGAEVARLFTAPAGRRLFRRLQVRHRDGHQLPVRAAMSVIRGAGGALACVFLTDLSGRADPEHDADWQLSFLAGLLDSLSVGVIACDARGKVVVVNAALREAQLLPATGDLGDAHTAAALAMLHHPDGTPMTREQAPLHRAFHGEDVHDVDVVVRAPGRPDRTFASNARPIVGADGRRWGAVVAAHEVTEMRRAERFRACHTDVSKALAAAQTISDAAPAVLEAVVRTLGWPYAELWILDEVTDTLRPAGSFDRAGLRLGELRDYVVVKGAGITGRTWATGTPLWVPDLTRTGYLGTPQSQARRDACIRQGLRTVVSVPVRDAGTVLGVLTCYAGTPEYHEDLLTVLLDGVAAQIGAYLARRRAEELARQLSHAKEDFVTLVGHELRTPLTSIVAYAGILGEDLAGLDDEHRRMLDTIARNGTDLSDMVDTLLELAGLESGHLPLTVRQVDLAEIVARAVGAAGPEAEHGGLRLTTDLPAHLAVDGDAARLRQVVDVLLTNAIRYSAPGGGVHVRLARGHAAAELHVTDGGIGVPDEDRHRLFDRFYRAGNVRHQGRSGAGLGLSLARTIVDLHGGVIRVDPGTAPGTTMHVRLPLHTDASAPHGPDPMPAGMRRGPGYPPVRSAVGDAPDNEVPSASPARGPLTEGLITLAETPDDAPGIDEQLENLVALAAAQVGAVDYASVTRRRDGAFTTVATSSELAAAVDQAQYADGEGPCLQPLDDDTPVTVPHIATTMAWPGFRQKAVDLGLECSVSIPLFAGSGTAIATLNLYGRDGDAMAPLIKGVWTIYDPGRLEPGELAVRVLDAGGEELLSGLAAALTIRATIQLALQVIMHRGSSSAENAYVCLRLHAAASGISLRIAAEHVITGSAAP</sequence>
<feature type="domain" description="PAS" evidence="9">
    <location>
        <begin position="183"/>
        <end position="230"/>
    </location>
</feature>
<dbReference type="Pfam" id="PF01590">
    <property type="entry name" value="GAF"/>
    <property type="match status" value="1"/>
</dbReference>
<dbReference type="InterPro" id="IPR035965">
    <property type="entry name" value="PAS-like_dom_sf"/>
</dbReference>
<keyword evidence="4" id="KW-0597">Phosphoprotein</keyword>
<evidence type="ECO:0000313" key="11">
    <source>
        <dbReference type="Proteomes" id="UP001183643"/>
    </source>
</evidence>
<evidence type="ECO:0000256" key="5">
    <source>
        <dbReference type="ARBA" id="ARBA00022679"/>
    </source>
</evidence>
<gene>
    <name evidence="10" type="ORF">J2S41_003916</name>
</gene>
<dbReference type="InterPro" id="IPR005561">
    <property type="entry name" value="ANTAR"/>
</dbReference>
<dbReference type="InterPro" id="IPR003661">
    <property type="entry name" value="HisK_dim/P_dom"/>
</dbReference>
<name>A0AAE4CAK0_9ACTN</name>
<dbReference type="GO" id="GO:0006355">
    <property type="term" value="P:regulation of DNA-templated transcription"/>
    <property type="evidence" value="ECO:0007669"/>
    <property type="project" value="InterPro"/>
</dbReference>
<dbReference type="SMART" id="SM00388">
    <property type="entry name" value="HisKA"/>
    <property type="match status" value="1"/>
</dbReference>
<dbReference type="Gene3D" id="3.30.565.10">
    <property type="entry name" value="Histidine kinase-like ATPase, C-terminal domain"/>
    <property type="match status" value="1"/>
</dbReference>
<dbReference type="SUPFAM" id="SSF47384">
    <property type="entry name" value="Homodimeric domain of signal transducing histidine kinase"/>
    <property type="match status" value="1"/>
</dbReference>
<comment type="caution">
    <text evidence="10">The sequence shown here is derived from an EMBL/GenBank/DDBJ whole genome shotgun (WGS) entry which is preliminary data.</text>
</comment>
<dbReference type="InterPro" id="IPR050736">
    <property type="entry name" value="Sensor_HK_Regulatory"/>
</dbReference>
<dbReference type="Pfam" id="PF00989">
    <property type="entry name" value="PAS"/>
    <property type="match status" value="1"/>
</dbReference>
<dbReference type="SMART" id="SM00387">
    <property type="entry name" value="HATPase_c"/>
    <property type="match status" value="1"/>
</dbReference>
<dbReference type="AlphaFoldDB" id="A0AAE4CAK0"/>
<dbReference type="PROSITE" id="PS50112">
    <property type="entry name" value="PAS"/>
    <property type="match status" value="1"/>
</dbReference>
<dbReference type="Pfam" id="PF13185">
    <property type="entry name" value="GAF_2"/>
    <property type="match status" value="1"/>
</dbReference>
<dbReference type="RefSeq" id="WP_310369339.1">
    <property type="nucleotide sequence ID" value="NZ_JAVDYB010000001.1"/>
</dbReference>
<feature type="domain" description="Histidine kinase" evidence="8">
    <location>
        <begin position="612"/>
        <end position="829"/>
    </location>
</feature>
<dbReference type="PANTHER" id="PTHR43711:SF1">
    <property type="entry name" value="HISTIDINE KINASE 1"/>
    <property type="match status" value="1"/>
</dbReference>
<dbReference type="Pfam" id="PF08448">
    <property type="entry name" value="PAS_4"/>
    <property type="match status" value="1"/>
</dbReference>
<dbReference type="SUPFAM" id="SSF55781">
    <property type="entry name" value="GAF domain-like"/>
    <property type="match status" value="3"/>
</dbReference>
<dbReference type="InterPro" id="IPR004358">
    <property type="entry name" value="Sig_transdc_His_kin-like_C"/>
</dbReference>
<dbReference type="CDD" id="cd00075">
    <property type="entry name" value="HATPase"/>
    <property type="match status" value="1"/>
</dbReference>
<dbReference type="Gene3D" id="3.30.450.40">
    <property type="match status" value="3"/>
</dbReference>
<comment type="subcellular location">
    <subcellularLocation>
        <location evidence="2">Cell membrane</location>
    </subcellularLocation>
</comment>
<evidence type="ECO:0000313" key="10">
    <source>
        <dbReference type="EMBL" id="MDR7277138.1"/>
    </source>
</evidence>
<dbReference type="InterPro" id="IPR005467">
    <property type="entry name" value="His_kinase_dom"/>
</dbReference>
<dbReference type="InterPro" id="IPR003018">
    <property type="entry name" value="GAF"/>
</dbReference>
<dbReference type="Gene3D" id="1.10.287.130">
    <property type="match status" value="1"/>
</dbReference>
<reference evidence="10" key="1">
    <citation type="submission" date="2023-07" db="EMBL/GenBank/DDBJ databases">
        <title>Sequencing the genomes of 1000 actinobacteria strains.</title>
        <authorList>
            <person name="Klenk H.-P."/>
        </authorList>
    </citation>
    <scope>NUCLEOTIDE SEQUENCE</scope>
    <source>
        <strain evidence="10">DSM 44707</strain>
    </source>
</reference>
<dbReference type="SMART" id="SM01012">
    <property type="entry name" value="ANTAR"/>
    <property type="match status" value="1"/>
</dbReference>
<keyword evidence="5" id="KW-0808">Transferase</keyword>
<keyword evidence="6" id="KW-0418">Kinase</keyword>
<dbReference type="InterPro" id="IPR036890">
    <property type="entry name" value="HATPase_C_sf"/>
</dbReference>
<dbReference type="SUPFAM" id="SSF55874">
    <property type="entry name" value="ATPase domain of HSP90 chaperone/DNA topoisomerase II/histidine kinase"/>
    <property type="match status" value="1"/>
</dbReference>
<evidence type="ECO:0000256" key="1">
    <source>
        <dbReference type="ARBA" id="ARBA00000085"/>
    </source>
</evidence>
<dbReference type="EC" id="2.7.13.3" evidence="3"/>
<evidence type="ECO:0000256" key="3">
    <source>
        <dbReference type="ARBA" id="ARBA00012438"/>
    </source>
</evidence>
<dbReference type="InterPro" id="IPR013767">
    <property type="entry name" value="PAS_fold"/>
</dbReference>
<keyword evidence="11" id="KW-1185">Reference proteome</keyword>
<dbReference type="Proteomes" id="UP001183643">
    <property type="component" value="Unassembled WGS sequence"/>
</dbReference>
<evidence type="ECO:0000259" key="9">
    <source>
        <dbReference type="PROSITE" id="PS50112"/>
    </source>
</evidence>
<dbReference type="NCBIfam" id="TIGR00229">
    <property type="entry name" value="sensory_box"/>
    <property type="match status" value="1"/>
</dbReference>
<dbReference type="GO" id="GO:0005886">
    <property type="term" value="C:plasma membrane"/>
    <property type="evidence" value="ECO:0007669"/>
    <property type="project" value="UniProtKB-SubCell"/>
</dbReference>
<dbReference type="InterPro" id="IPR000014">
    <property type="entry name" value="PAS"/>
</dbReference>
<dbReference type="InterPro" id="IPR003594">
    <property type="entry name" value="HATPase_dom"/>
</dbReference>
<dbReference type="InterPro" id="IPR036097">
    <property type="entry name" value="HisK_dim/P_sf"/>
</dbReference>
<comment type="catalytic activity">
    <reaction evidence="1">
        <text>ATP + protein L-histidine = ADP + protein N-phospho-L-histidine.</text>
        <dbReference type="EC" id="2.7.13.3"/>
    </reaction>
</comment>
<protein>
    <recommendedName>
        <fullName evidence="3">histidine kinase</fullName>
        <ecNumber evidence="3">2.7.13.3</ecNumber>
    </recommendedName>
</protein>
<evidence type="ECO:0000256" key="6">
    <source>
        <dbReference type="ARBA" id="ARBA00022777"/>
    </source>
</evidence>
<proteinExistence type="predicted"/>
<dbReference type="Pfam" id="PF00512">
    <property type="entry name" value="HisKA"/>
    <property type="match status" value="1"/>
</dbReference>
<evidence type="ECO:0000256" key="4">
    <source>
        <dbReference type="ARBA" id="ARBA00022553"/>
    </source>
</evidence>
<dbReference type="CDD" id="cd00082">
    <property type="entry name" value="HisKA"/>
    <property type="match status" value="1"/>
</dbReference>
<dbReference type="InterPro" id="IPR029016">
    <property type="entry name" value="GAF-like_dom_sf"/>
</dbReference>
<accession>A0AAE4CAK0</accession>
<dbReference type="GO" id="GO:0003723">
    <property type="term" value="F:RNA binding"/>
    <property type="evidence" value="ECO:0007669"/>
    <property type="project" value="InterPro"/>
</dbReference>
<organism evidence="10 11">
    <name type="scientific">Catenuloplanes atrovinosus</name>
    <dbReference type="NCBI Taxonomy" id="137266"/>
    <lineage>
        <taxon>Bacteria</taxon>
        <taxon>Bacillati</taxon>
        <taxon>Actinomycetota</taxon>
        <taxon>Actinomycetes</taxon>
        <taxon>Micromonosporales</taxon>
        <taxon>Micromonosporaceae</taxon>
        <taxon>Catenuloplanes</taxon>
    </lineage>
</organism>
<evidence type="ECO:0000259" key="8">
    <source>
        <dbReference type="PROSITE" id="PS50109"/>
    </source>
</evidence>
<dbReference type="PROSITE" id="PS50109">
    <property type="entry name" value="HIS_KIN"/>
    <property type="match status" value="1"/>
</dbReference>
<dbReference type="PANTHER" id="PTHR43711">
    <property type="entry name" value="TWO-COMPONENT HISTIDINE KINASE"/>
    <property type="match status" value="1"/>
</dbReference>
<dbReference type="SMART" id="SM00065">
    <property type="entry name" value="GAF"/>
    <property type="match status" value="2"/>
</dbReference>